<evidence type="ECO:0000256" key="1">
    <source>
        <dbReference type="SAM" id="MobiDB-lite"/>
    </source>
</evidence>
<gene>
    <name evidence="2" type="ORF">O181_006591</name>
</gene>
<feature type="compositionally biased region" description="Polar residues" evidence="1">
    <location>
        <begin position="281"/>
        <end position="293"/>
    </location>
</feature>
<dbReference type="AlphaFoldDB" id="A0A9Q3BJD9"/>
<comment type="caution">
    <text evidence="2">The sequence shown here is derived from an EMBL/GenBank/DDBJ whole genome shotgun (WGS) entry which is preliminary data.</text>
</comment>
<dbReference type="OrthoDB" id="2157866at2759"/>
<feature type="region of interest" description="Disordered" evidence="1">
    <location>
        <begin position="149"/>
        <end position="205"/>
    </location>
</feature>
<feature type="region of interest" description="Disordered" evidence="1">
    <location>
        <begin position="281"/>
        <end position="311"/>
    </location>
</feature>
<name>A0A9Q3BJD9_9BASI</name>
<organism evidence="2 3">
    <name type="scientific">Austropuccinia psidii MF-1</name>
    <dbReference type="NCBI Taxonomy" id="1389203"/>
    <lineage>
        <taxon>Eukaryota</taxon>
        <taxon>Fungi</taxon>
        <taxon>Dikarya</taxon>
        <taxon>Basidiomycota</taxon>
        <taxon>Pucciniomycotina</taxon>
        <taxon>Pucciniomycetes</taxon>
        <taxon>Pucciniales</taxon>
        <taxon>Sphaerophragmiaceae</taxon>
        <taxon>Austropuccinia</taxon>
    </lineage>
</organism>
<dbReference type="Proteomes" id="UP000765509">
    <property type="component" value="Unassembled WGS sequence"/>
</dbReference>
<reference evidence="2" key="1">
    <citation type="submission" date="2021-03" db="EMBL/GenBank/DDBJ databases">
        <title>Draft genome sequence of rust myrtle Austropuccinia psidii MF-1, a brazilian biotype.</title>
        <authorList>
            <person name="Quecine M.C."/>
            <person name="Pachon D.M.R."/>
            <person name="Bonatelli M.L."/>
            <person name="Correr F.H."/>
            <person name="Franceschini L.M."/>
            <person name="Leite T.F."/>
            <person name="Margarido G.R.A."/>
            <person name="Almeida C.A."/>
            <person name="Ferrarezi J.A."/>
            <person name="Labate C.A."/>
        </authorList>
    </citation>
    <scope>NUCLEOTIDE SEQUENCE</scope>
    <source>
        <strain evidence="2">MF-1</strain>
    </source>
</reference>
<keyword evidence="3" id="KW-1185">Reference proteome</keyword>
<evidence type="ECO:0000313" key="2">
    <source>
        <dbReference type="EMBL" id="MBW0466876.1"/>
    </source>
</evidence>
<protein>
    <submittedName>
        <fullName evidence="2">Uncharacterized protein</fullName>
    </submittedName>
</protein>
<feature type="compositionally biased region" description="Polar residues" evidence="1">
    <location>
        <begin position="301"/>
        <end position="311"/>
    </location>
</feature>
<dbReference type="EMBL" id="AVOT02001421">
    <property type="protein sequence ID" value="MBW0466876.1"/>
    <property type="molecule type" value="Genomic_DNA"/>
</dbReference>
<accession>A0A9Q3BJD9</accession>
<proteinExistence type="predicted"/>
<sequence>MQAAFYKVLTENKPSFTEKKLKTIATQRSRNPQNFASIQGKPTLITCRGKITIINPVLTSKGKFPKAVDNKSVQGTVKETSAAQATIQRIEKACPEPKDLEKYTLDTVVDCKKLREIIPNLPLTSKFNRNLKPEDLKDMEDNSQRQRIQRPYGNHQRVEPHQEVQNPGEEGNQHKGESSHYPSYRRTADPNRAYPDSFRLTRSSPNQLSISFTPVRNQQISGKESQFFTIPGSFLGKTRIQGQKQDLFQPNVESVRPNNPEAVRLGERSTQEPEIVVNTSRISSPNNRNITPTHNEHSVVTPESNLNSDAL</sequence>
<feature type="compositionally biased region" description="Basic and acidic residues" evidence="1">
    <location>
        <begin position="131"/>
        <end position="144"/>
    </location>
</feature>
<feature type="region of interest" description="Disordered" evidence="1">
    <location>
        <begin position="125"/>
        <end position="144"/>
    </location>
</feature>
<evidence type="ECO:0000313" key="3">
    <source>
        <dbReference type="Proteomes" id="UP000765509"/>
    </source>
</evidence>